<evidence type="ECO:0000313" key="10">
    <source>
        <dbReference type="EMBL" id="GAP40699.1"/>
    </source>
</evidence>
<protein>
    <submittedName>
        <fullName evidence="10">4-amino-5-deoxy-L-arabinose transferase</fullName>
    </submittedName>
</protein>
<feature type="transmembrane region" description="Helical" evidence="8">
    <location>
        <begin position="355"/>
        <end position="375"/>
    </location>
</feature>
<keyword evidence="6 8" id="KW-1133">Transmembrane helix</keyword>
<accession>A0A0S7BQJ1</accession>
<name>A0A0S7BQJ1_9CHLR</name>
<evidence type="ECO:0000256" key="5">
    <source>
        <dbReference type="ARBA" id="ARBA00022692"/>
    </source>
</evidence>
<feature type="transmembrane region" description="Helical" evidence="8">
    <location>
        <begin position="380"/>
        <end position="398"/>
    </location>
</feature>
<evidence type="ECO:0000256" key="7">
    <source>
        <dbReference type="ARBA" id="ARBA00023136"/>
    </source>
</evidence>
<feature type="transmembrane region" description="Helical" evidence="8">
    <location>
        <begin position="157"/>
        <end position="173"/>
    </location>
</feature>
<comment type="subcellular location">
    <subcellularLocation>
        <location evidence="1">Cell membrane</location>
        <topology evidence="1">Multi-pass membrane protein</topology>
    </subcellularLocation>
</comment>
<feature type="transmembrane region" description="Helical" evidence="8">
    <location>
        <begin position="102"/>
        <end position="123"/>
    </location>
</feature>
<evidence type="ECO:0000256" key="3">
    <source>
        <dbReference type="ARBA" id="ARBA00022676"/>
    </source>
</evidence>
<evidence type="ECO:0000256" key="1">
    <source>
        <dbReference type="ARBA" id="ARBA00004651"/>
    </source>
</evidence>
<dbReference type="InterPro" id="IPR038731">
    <property type="entry name" value="RgtA/B/C-like"/>
</dbReference>
<dbReference type="AlphaFoldDB" id="A0A0S7BQJ1"/>
<keyword evidence="5 8" id="KW-0812">Transmembrane</keyword>
<keyword evidence="3" id="KW-0328">Glycosyltransferase</keyword>
<feature type="transmembrane region" description="Helical" evidence="8">
    <location>
        <begin position="223"/>
        <end position="242"/>
    </location>
</feature>
<organism evidence="10">
    <name type="scientific">Flexilinea flocculi</name>
    <dbReference type="NCBI Taxonomy" id="1678840"/>
    <lineage>
        <taxon>Bacteria</taxon>
        <taxon>Bacillati</taxon>
        <taxon>Chloroflexota</taxon>
        <taxon>Anaerolineae</taxon>
        <taxon>Anaerolineales</taxon>
        <taxon>Anaerolineaceae</taxon>
        <taxon>Flexilinea</taxon>
    </lineage>
</organism>
<dbReference type="STRING" id="1678840.ATC1_13678"/>
<dbReference type="PANTHER" id="PTHR33908">
    <property type="entry name" value="MANNOSYLTRANSFERASE YKCB-RELATED"/>
    <property type="match status" value="1"/>
</dbReference>
<feature type="transmembrane region" description="Helical" evidence="8">
    <location>
        <begin position="193"/>
        <end position="211"/>
    </location>
</feature>
<proteinExistence type="predicted"/>
<reference evidence="10" key="1">
    <citation type="journal article" date="2015" name="Genome Announc.">
        <title>Draft Genome Sequence of Anaerolineae Strain TC1, a Novel Isolate from a Methanogenic Wastewater Treatment System.</title>
        <authorList>
            <person name="Matsuura N."/>
            <person name="Tourlousse D.M."/>
            <person name="Sun L."/>
            <person name="Toyonaga M."/>
            <person name="Kuroda K."/>
            <person name="Ohashi A."/>
            <person name="Cruz R."/>
            <person name="Yamaguchi T."/>
            <person name="Sekiguchi Y."/>
        </authorList>
    </citation>
    <scope>NUCLEOTIDE SEQUENCE [LARGE SCALE GENOMIC DNA]</scope>
    <source>
        <strain evidence="10">TC1</strain>
    </source>
</reference>
<dbReference type="PANTHER" id="PTHR33908:SF11">
    <property type="entry name" value="MEMBRANE PROTEIN"/>
    <property type="match status" value="1"/>
</dbReference>
<feature type="transmembrane region" description="Helical" evidence="8">
    <location>
        <begin position="323"/>
        <end position="343"/>
    </location>
</feature>
<feature type="transmembrane region" description="Helical" evidence="8">
    <location>
        <begin position="129"/>
        <end position="150"/>
    </location>
</feature>
<dbReference type="GO" id="GO:0009103">
    <property type="term" value="P:lipopolysaccharide biosynthetic process"/>
    <property type="evidence" value="ECO:0007669"/>
    <property type="project" value="UniProtKB-ARBA"/>
</dbReference>
<dbReference type="InterPro" id="IPR050297">
    <property type="entry name" value="LipidA_mod_glycosyltrf_83"/>
</dbReference>
<keyword evidence="7 8" id="KW-0472">Membrane</keyword>
<feature type="transmembrane region" description="Helical" evidence="8">
    <location>
        <begin position="19"/>
        <end position="37"/>
    </location>
</feature>
<feature type="transmembrane region" description="Helical" evidence="8">
    <location>
        <begin position="290"/>
        <end position="311"/>
    </location>
</feature>
<dbReference type="GO" id="GO:0016763">
    <property type="term" value="F:pentosyltransferase activity"/>
    <property type="evidence" value="ECO:0007669"/>
    <property type="project" value="TreeGrafter"/>
</dbReference>
<evidence type="ECO:0000256" key="8">
    <source>
        <dbReference type="SAM" id="Phobius"/>
    </source>
</evidence>
<keyword evidence="2" id="KW-1003">Cell membrane</keyword>
<evidence type="ECO:0000256" key="2">
    <source>
        <dbReference type="ARBA" id="ARBA00022475"/>
    </source>
</evidence>
<feature type="domain" description="Glycosyltransferase RgtA/B/C/D-like" evidence="9">
    <location>
        <begin position="82"/>
        <end position="234"/>
    </location>
</feature>
<dbReference type="EMBL" id="DF968181">
    <property type="protein sequence ID" value="GAP40699.1"/>
    <property type="molecule type" value="Genomic_DNA"/>
</dbReference>
<evidence type="ECO:0000256" key="6">
    <source>
        <dbReference type="ARBA" id="ARBA00022989"/>
    </source>
</evidence>
<keyword evidence="11" id="KW-1185">Reference proteome</keyword>
<keyword evidence="4 10" id="KW-0808">Transferase</keyword>
<dbReference type="Pfam" id="PF13231">
    <property type="entry name" value="PMT_2"/>
    <property type="match status" value="1"/>
</dbReference>
<evidence type="ECO:0000313" key="11">
    <source>
        <dbReference type="Proteomes" id="UP000053370"/>
    </source>
</evidence>
<gene>
    <name evidence="10" type="ORF">ATC1_13678</name>
</gene>
<evidence type="ECO:0000256" key="4">
    <source>
        <dbReference type="ARBA" id="ARBA00022679"/>
    </source>
</evidence>
<dbReference type="GO" id="GO:0005886">
    <property type="term" value="C:plasma membrane"/>
    <property type="evidence" value="ECO:0007669"/>
    <property type="project" value="UniProtKB-SubCell"/>
</dbReference>
<dbReference type="Proteomes" id="UP000053370">
    <property type="component" value="Unassembled WGS sequence"/>
</dbReference>
<dbReference type="RefSeq" id="WP_062280409.1">
    <property type="nucleotide sequence ID" value="NZ_DF968181.1"/>
</dbReference>
<evidence type="ECO:0000259" key="9">
    <source>
        <dbReference type="Pfam" id="PF13231"/>
    </source>
</evidence>
<sequence>MTVTEKTGFIQGIEKKQNLIFWLMLSVIMAVGGILYFRTTPHGVGLVSDSVNYINGARSIAAGNGYFRESGGGILKPITNFPPLYSILLSIPFWLKADWFAAVRYFGLIFFMLNLGLTGILVHAMVKNIWFGLGAALLMLVSKPFLYFQVFAMSESLFFFCTLASFLFFVFALETEKQRNWFLCGLFSGFAFLTRYVGIISLFAILSVLMLNRRTKNTLKSMLWLLIGAVPLISAWLIRNVIVSGNASNREFFFHPLSGEEIKGGILIFWKWIFPIRYQNVEQTVFWMEWIVIGLALAGFLFLVILFLLSLKKSTIFPASIKWLWVFVVYILSYLAFIWATISFFDASVNIEERILYPVFMVMILFVFTVAKFILQRKKWFLQLALLGLYGFFIIAFSQDLIRFVPKFQSEGYGWAWEGWRTSPAMQIIQDIPSEIMIYSNQPEAVSLWAGRGSFALLDPIDPSTNLPRADYSDTIERIRSQVLEGQSVLVFFGIDSWIGVDSNNWITELCDALPMIYQDSSEWVVGRKGIIEK</sequence>